<keyword evidence="2" id="KW-0378">Hydrolase</keyword>
<accession>A0ABX4MVY8</accession>
<evidence type="ECO:0000313" key="2">
    <source>
        <dbReference type="EMBL" id="PJJ42870.1"/>
    </source>
</evidence>
<protein>
    <submittedName>
        <fullName evidence="2">5-methylcytosine-specific restriction endonuclease McrA</fullName>
    </submittedName>
</protein>
<dbReference type="CDD" id="cd00085">
    <property type="entry name" value="HNHc"/>
    <property type="match status" value="1"/>
</dbReference>
<keyword evidence="2" id="KW-0540">Nuclease</keyword>
<dbReference type="PANTHER" id="PTHR33877:SF2">
    <property type="entry name" value="OS07G0170200 PROTEIN"/>
    <property type="match status" value="1"/>
</dbReference>
<dbReference type="EMBL" id="PGEY01000001">
    <property type="protein sequence ID" value="PJJ42870.1"/>
    <property type="molecule type" value="Genomic_DNA"/>
</dbReference>
<dbReference type="SMART" id="SM00507">
    <property type="entry name" value="HNHc"/>
    <property type="match status" value="1"/>
</dbReference>
<gene>
    <name evidence="2" type="ORF">ATK23_0026</name>
</gene>
<reference evidence="2 3" key="1">
    <citation type="submission" date="2017-11" db="EMBL/GenBank/DDBJ databases">
        <title>Sequencing the genomes of 1000 actinobacteria strains.</title>
        <authorList>
            <person name="Klenk H.-P."/>
        </authorList>
    </citation>
    <scope>NUCLEOTIDE SEQUENCE [LARGE SCALE GENOMIC DNA]</scope>
    <source>
        <strain evidence="2 3">DSM 12798</strain>
    </source>
</reference>
<proteinExistence type="predicted"/>
<dbReference type="InterPro" id="IPR029471">
    <property type="entry name" value="HNH_5"/>
</dbReference>
<evidence type="ECO:0000313" key="3">
    <source>
        <dbReference type="Proteomes" id="UP000229263"/>
    </source>
</evidence>
<organism evidence="2 3">
    <name type="scientific">Glutamicibacter mysorens</name>
    <dbReference type="NCBI Taxonomy" id="257984"/>
    <lineage>
        <taxon>Bacteria</taxon>
        <taxon>Bacillati</taxon>
        <taxon>Actinomycetota</taxon>
        <taxon>Actinomycetes</taxon>
        <taxon>Micrococcales</taxon>
        <taxon>Micrococcaceae</taxon>
        <taxon>Glutamicibacter</taxon>
    </lineage>
</organism>
<dbReference type="GO" id="GO:0004519">
    <property type="term" value="F:endonuclease activity"/>
    <property type="evidence" value="ECO:0007669"/>
    <property type="project" value="UniProtKB-KW"/>
</dbReference>
<comment type="caution">
    <text evidence="2">The sequence shown here is derived from an EMBL/GenBank/DDBJ whole genome shotgun (WGS) entry which is preliminary data.</text>
</comment>
<name>A0ABX4MVY8_9MICC</name>
<dbReference type="Pfam" id="PF14279">
    <property type="entry name" value="HNH_5"/>
    <property type="match status" value="1"/>
</dbReference>
<feature type="domain" description="HNH nuclease" evidence="1">
    <location>
        <begin position="84"/>
        <end position="133"/>
    </location>
</feature>
<dbReference type="Gene3D" id="1.10.30.50">
    <property type="match status" value="1"/>
</dbReference>
<dbReference type="InterPro" id="IPR003615">
    <property type="entry name" value="HNH_nuc"/>
</dbReference>
<dbReference type="InterPro" id="IPR052892">
    <property type="entry name" value="NA-targeting_endonuclease"/>
</dbReference>
<keyword evidence="3" id="KW-1185">Reference proteome</keyword>
<keyword evidence="2" id="KW-0255">Endonuclease</keyword>
<evidence type="ECO:0000259" key="1">
    <source>
        <dbReference type="SMART" id="SM00507"/>
    </source>
</evidence>
<dbReference type="PANTHER" id="PTHR33877">
    <property type="entry name" value="SLL1193 PROTEIN"/>
    <property type="match status" value="1"/>
</dbReference>
<dbReference type="Proteomes" id="UP000229263">
    <property type="component" value="Unassembled WGS sequence"/>
</dbReference>
<sequence length="178" mass="20163">MPDGSHRFMKVVRAMRTLVLNAGYEPLAVVTFRRALVLVMTEKASIVLQDDLAPVRSSQGDLPRPTVIVLKRYVRRPYRDMQHVTRRGVLRRDSFTCAYCGKAANTIDHVIPRSRGGQNTWENLVAACLHCNSRKADKMLSQLGWQLRITPHRPRVAGHLVSGLQHVDAAWDEYLHAS</sequence>